<gene>
    <name evidence="1" type="ORF">Pcinc_004669</name>
</gene>
<protein>
    <submittedName>
        <fullName evidence="1">Uncharacterized protein</fullName>
    </submittedName>
</protein>
<comment type="caution">
    <text evidence="1">The sequence shown here is derived from an EMBL/GenBank/DDBJ whole genome shotgun (WGS) entry which is preliminary data.</text>
</comment>
<dbReference type="Proteomes" id="UP001286313">
    <property type="component" value="Unassembled WGS sequence"/>
</dbReference>
<dbReference type="EMBL" id="JAWQEG010000344">
    <property type="protein sequence ID" value="KAK3891438.1"/>
    <property type="molecule type" value="Genomic_DNA"/>
</dbReference>
<keyword evidence="2" id="KW-1185">Reference proteome</keyword>
<dbReference type="AlphaFoldDB" id="A0AAE1GKY5"/>
<proteinExistence type="predicted"/>
<reference evidence="1" key="1">
    <citation type="submission" date="2023-10" db="EMBL/GenBank/DDBJ databases">
        <title>Genome assemblies of two species of porcelain crab, Petrolisthes cinctipes and Petrolisthes manimaculis (Anomura: Porcellanidae).</title>
        <authorList>
            <person name="Angst P."/>
        </authorList>
    </citation>
    <scope>NUCLEOTIDE SEQUENCE</scope>
    <source>
        <strain evidence="1">PB745_01</strain>
        <tissue evidence="1">Gill</tissue>
    </source>
</reference>
<organism evidence="1 2">
    <name type="scientific">Petrolisthes cinctipes</name>
    <name type="common">Flat porcelain crab</name>
    <dbReference type="NCBI Taxonomy" id="88211"/>
    <lineage>
        <taxon>Eukaryota</taxon>
        <taxon>Metazoa</taxon>
        <taxon>Ecdysozoa</taxon>
        <taxon>Arthropoda</taxon>
        <taxon>Crustacea</taxon>
        <taxon>Multicrustacea</taxon>
        <taxon>Malacostraca</taxon>
        <taxon>Eumalacostraca</taxon>
        <taxon>Eucarida</taxon>
        <taxon>Decapoda</taxon>
        <taxon>Pleocyemata</taxon>
        <taxon>Anomura</taxon>
        <taxon>Galatheoidea</taxon>
        <taxon>Porcellanidae</taxon>
        <taxon>Petrolisthes</taxon>
    </lineage>
</organism>
<evidence type="ECO:0000313" key="2">
    <source>
        <dbReference type="Proteomes" id="UP001286313"/>
    </source>
</evidence>
<name>A0AAE1GKY5_PETCI</name>
<accession>A0AAE1GKY5</accession>
<evidence type="ECO:0000313" key="1">
    <source>
        <dbReference type="EMBL" id="KAK3891438.1"/>
    </source>
</evidence>
<sequence length="80" mass="8580">MVLGKRDGIHTEFRLQFYEPQQEAEAELLVAGWADIADGRAGDVGSGKAGDIDSRTRLGGRAGDVSDRVEGIIHRAGDGW</sequence>